<dbReference type="Proteomes" id="UP000695562">
    <property type="component" value="Unassembled WGS sequence"/>
</dbReference>
<gene>
    <name evidence="2" type="ORF">CYY_006348</name>
</gene>
<dbReference type="OrthoDB" id="21482at2759"/>
<dbReference type="AlphaFoldDB" id="A0A8J4PST3"/>
<dbReference type="EMBL" id="AJWJ01000289">
    <property type="protein sequence ID" value="KAF2072335.1"/>
    <property type="molecule type" value="Genomic_DNA"/>
</dbReference>
<keyword evidence="3" id="KW-1185">Reference proteome</keyword>
<evidence type="ECO:0000313" key="2">
    <source>
        <dbReference type="EMBL" id="KAF2072335.1"/>
    </source>
</evidence>
<proteinExistence type="predicted"/>
<sequence>MGDNNALLALNEQDLEDIDNLFQPMVDHQQQQYSSQQPQPPMQQHPQDQDENEEDQIIDSARITKFIKAVSKKYEHKVHFKQESLATFDKVMQSFVKTVLDQSLAIKENNNNSTSTGSSNANGNGKSTVDTTDIYRSLISLDLDFLLPSGGGVSKPIVTGGSKSRNDPNGEEINECLFVDDD</sequence>
<evidence type="ECO:0000313" key="3">
    <source>
        <dbReference type="Proteomes" id="UP000695562"/>
    </source>
</evidence>
<evidence type="ECO:0000256" key="1">
    <source>
        <dbReference type="SAM" id="MobiDB-lite"/>
    </source>
</evidence>
<feature type="region of interest" description="Disordered" evidence="1">
    <location>
        <begin position="109"/>
        <end position="128"/>
    </location>
</feature>
<feature type="region of interest" description="Disordered" evidence="1">
    <location>
        <begin position="19"/>
        <end position="54"/>
    </location>
</feature>
<feature type="compositionally biased region" description="Low complexity" evidence="1">
    <location>
        <begin position="27"/>
        <end position="37"/>
    </location>
</feature>
<feature type="compositionally biased region" description="Acidic residues" evidence="1">
    <location>
        <begin position="169"/>
        <end position="182"/>
    </location>
</feature>
<organism evidence="2 3">
    <name type="scientific">Polysphondylium violaceum</name>
    <dbReference type="NCBI Taxonomy" id="133409"/>
    <lineage>
        <taxon>Eukaryota</taxon>
        <taxon>Amoebozoa</taxon>
        <taxon>Evosea</taxon>
        <taxon>Eumycetozoa</taxon>
        <taxon>Dictyostelia</taxon>
        <taxon>Dictyosteliales</taxon>
        <taxon>Dictyosteliaceae</taxon>
        <taxon>Polysphondylium</taxon>
    </lineage>
</organism>
<reference evidence="2" key="1">
    <citation type="submission" date="2020-01" db="EMBL/GenBank/DDBJ databases">
        <title>Development of genomics and gene disruption for Polysphondylium violaceum indicates a role for the polyketide synthase stlB in stalk morphogenesis.</title>
        <authorList>
            <person name="Narita B."/>
            <person name="Kawabe Y."/>
            <person name="Kin K."/>
            <person name="Saito T."/>
            <person name="Gibbs R."/>
            <person name="Kuspa A."/>
            <person name="Muzny D."/>
            <person name="Queller D."/>
            <person name="Richards S."/>
            <person name="Strassman J."/>
            <person name="Sucgang R."/>
            <person name="Worley K."/>
            <person name="Schaap P."/>
        </authorList>
    </citation>
    <scope>NUCLEOTIDE SEQUENCE</scope>
    <source>
        <strain evidence="2">QSvi11</strain>
    </source>
</reference>
<comment type="caution">
    <text evidence="2">The sequence shown here is derived from an EMBL/GenBank/DDBJ whole genome shotgun (WGS) entry which is preliminary data.</text>
</comment>
<feature type="region of interest" description="Disordered" evidence="1">
    <location>
        <begin position="152"/>
        <end position="182"/>
    </location>
</feature>
<name>A0A8J4PST3_9MYCE</name>
<protein>
    <submittedName>
        <fullName evidence="2">Uncharacterized protein</fullName>
    </submittedName>
</protein>
<accession>A0A8J4PST3</accession>